<reference evidence="2 3" key="1">
    <citation type="submission" date="2018-05" db="EMBL/GenBank/DDBJ databases">
        <title>Genome sequencing and assembly of the regulated plant pathogen Lachnellula willkommii and related sister species for the development of diagnostic species identification markers.</title>
        <authorList>
            <person name="Giroux E."/>
            <person name="Bilodeau G."/>
        </authorList>
    </citation>
    <scope>NUCLEOTIDE SEQUENCE [LARGE SCALE GENOMIC DNA]</scope>
    <source>
        <strain evidence="2 3">CBS 185.66</strain>
    </source>
</reference>
<evidence type="ECO:0000313" key="3">
    <source>
        <dbReference type="Proteomes" id="UP000431533"/>
    </source>
</evidence>
<dbReference type="Gene3D" id="2.115.10.20">
    <property type="entry name" value="Glycosyl hydrolase domain, family 43"/>
    <property type="match status" value="1"/>
</dbReference>
<proteinExistence type="predicted"/>
<dbReference type="PANTHER" id="PTHR22925:SF3">
    <property type="entry name" value="GLYCOSYL HYDROLASE FAMILY PROTEIN 43"/>
    <property type="match status" value="1"/>
</dbReference>
<dbReference type="OrthoDB" id="9970295at2759"/>
<feature type="chain" id="PRO_5034068020" description="Glycosyl hydrolase family 43 protein" evidence="1">
    <location>
        <begin position="18"/>
        <end position="137"/>
    </location>
</feature>
<comment type="caution">
    <text evidence="2">The sequence shown here is derived from an EMBL/GenBank/DDBJ whole genome shotgun (WGS) entry which is preliminary data.</text>
</comment>
<accession>A0A8H8R4P0</accession>
<dbReference type="EMBL" id="QGMH01000034">
    <property type="protein sequence ID" value="TVY28283.1"/>
    <property type="molecule type" value="Genomic_DNA"/>
</dbReference>
<dbReference type="InterPro" id="IPR023296">
    <property type="entry name" value="Glyco_hydro_beta-prop_sf"/>
</dbReference>
<evidence type="ECO:0008006" key="4">
    <source>
        <dbReference type="Google" id="ProtNLM"/>
    </source>
</evidence>
<dbReference type="GeneID" id="41983465"/>
<protein>
    <recommendedName>
        <fullName evidence="4">Glycosyl hydrolase family 43 protein</fullName>
    </recommendedName>
</protein>
<dbReference type="SUPFAM" id="SSF75005">
    <property type="entry name" value="Arabinanase/levansucrase/invertase"/>
    <property type="match status" value="1"/>
</dbReference>
<keyword evidence="1" id="KW-0732">Signal</keyword>
<dbReference type="PANTHER" id="PTHR22925">
    <property type="entry name" value="GLYCOSYL HYDROLASE 43 FAMILY MEMBER"/>
    <property type="match status" value="1"/>
</dbReference>
<name>A0A8H8R4P0_9HELO</name>
<dbReference type="AlphaFoldDB" id="A0A8H8R4P0"/>
<keyword evidence="3" id="KW-1185">Reference proteome</keyword>
<evidence type="ECO:0000313" key="2">
    <source>
        <dbReference type="EMBL" id="TVY28283.1"/>
    </source>
</evidence>
<organism evidence="2 3">
    <name type="scientific">Lachnellula hyalina</name>
    <dbReference type="NCBI Taxonomy" id="1316788"/>
    <lineage>
        <taxon>Eukaryota</taxon>
        <taxon>Fungi</taxon>
        <taxon>Dikarya</taxon>
        <taxon>Ascomycota</taxon>
        <taxon>Pezizomycotina</taxon>
        <taxon>Leotiomycetes</taxon>
        <taxon>Helotiales</taxon>
        <taxon>Lachnaceae</taxon>
        <taxon>Lachnellula</taxon>
    </lineage>
</organism>
<dbReference type="Proteomes" id="UP000431533">
    <property type="component" value="Unassembled WGS sequence"/>
</dbReference>
<dbReference type="RefSeq" id="XP_031007071.1">
    <property type="nucleotide sequence ID" value="XM_031148241.1"/>
</dbReference>
<gene>
    <name evidence="2" type="ORF">LHYA1_G003267</name>
</gene>
<sequence length="137" mass="14435">MFLLPTILLALATLATSSLQIVPGASITATGTNAHLQAHGGSIVYTGGLYYLIGENKLNGSAFQSINCYSSPDLVDWAFVGELLSVGDNGGDLGSGRVVERPHVLWNEGAGKWVMRERGECGVEIRIGDVESWTGLG</sequence>
<feature type="signal peptide" evidence="1">
    <location>
        <begin position="1"/>
        <end position="17"/>
    </location>
</feature>
<evidence type="ECO:0000256" key="1">
    <source>
        <dbReference type="SAM" id="SignalP"/>
    </source>
</evidence>